<evidence type="ECO:0000256" key="3">
    <source>
        <dbReference type="ARBA" id="ARBA00022475"/>
    </source>
</evidence>
<dbReference type="OrthoDB" id="5242213at2"/>
<organism evidence="8 9">
    <name type="scientific">Corynebacterium stationis</name>
    <dbReference type="NCBI Taxonomy" id="1705"/>
    <lineage>
        <taxon>Bacteria</taxon>
        <taxon>Bacillati</taxon>
        <taxon>Actinomycetota</taxon>
        <taxon>Actinomycetes</taxon>
        <taxon>Mycobacteriales</taxon>
        <taxon>Corynebacteriaceae</taxon>
        <taxon>Corynebacterium</taxon>
    </lineage>
</organism>
<gene>
    <name evidence="8" type="ORF">AYJ05_05145</name>
</gene>
<keyword evidence="4 7" id="KW-0812">Transmembrane</keyword>
<protein>
    <recommendedName>
        <fullName evidence="7">TVP38/TMEM64 family membrane protein</fullName>
    </recommendedName>
</protein>
<comment type="similarity">
    <text evidence="2 7">Belongs to the TVP38/TMEM64 family.</text>
</comment>
<reference evidence="9" key="1">
    <citation type="submission" date="2016-02" db="EMBL/GenBank/DDBJ databases">
        <authorList>
            <person name="Kaur G."/>
            <person name="Nair G.R."/>
            <person name="Mayilraj S."/>
        </authorList>
    </citation>
    <scope>NUCLEOTIDE SEQUENCE [LARGE SCALE GENOMIC DNA]</scope>
    <source>
        <strain evidence="9">GA-15</strain>
    </source>
</reference>
<dbReference type="GO" id="GO:0005886">
    <property type="term" value="C:plasma membrane"/>
    <property type="evidence" value="ECO:0007669"/>
    <property type="project" value="UniProtKB-SubCell"/>
</dbReference>
<dbReference type="KEGG" id="csta:CSTAT_06625"/>
<dbReference type="Proteomes" id="UP000076947">
    <property type="component" value="Unassembled WGS sequence"/>
</dbReference>
<keyword evidence="9" id="KW-1185">Reference proteome</keyword>
<feature type="transmembrane region" description="Helical" evidence="7">
    <location>
        <begin position="106"/>
        <end position="127"/>
    </location>
</feature>
<evidence type="ECO:0000256" key="6">
    <source>
        <dbReference type="ARBA" id="ARBA00023136"/>
    </source>
</evidence>
<evidence type="ECO:0000256" key="2">
    <source>
        <dbReference type="ARBA" id="ARBA00008640"/>
    </source>
</evidence>
<feature type="transmembrane region" description="Helical" evidence="7">
    <location>
        <begin position="66"/>
        <end position="86"/>
    </location>
</feature>
<proteinExistence type="inferred from homology"/>
<evidence type="ECO:0000256" key="4">
    <source>
        <dbReference type="ARBA" id="ARBA00022692"/>
    </source>
</evidence>
<feature type="transmembrane region" description="Helical" evidence="7">
    <location>
        <begin position="180"/>
        <end position="201"/>
    </location>
</feature>
<evidence type="ECO:0000256" key="7">
    <source>
        <dbReference type="RuleBase" id="RU366058"/>
    </source>
</evidence>
<name>A0A177IEL1_9CORY</name>
<dbReference type="EMBL" id="LSTQ01000022">
    <property type="protein sequence ID" value="OAH27253.1"/>
    <property type="molecule type" value="Genomic_DNA"/>
</dbReference>
<keyword evidence="6 7" id="KW-0472">Membrane</keyword>
<accession>A0A177IEL1</accession>
<sequence length="246" mass="26191">MSSFMSWIKSFAEFLSGLLKDAVASISQWSWTRRLIVAATTIAVLAVIFFVDLPGVEQLRTWADGAGSWFIALFWLCYVILTLFPLPRTIWTVSAGVLFGPVTGLAISLTALTVSAVIALLVVRGLLGEWMRPRLKHPAVAGINAHLERRGWLAIASLRLVAAVPFSLLNYAAALTAISVGQFAVATLVGSIPTTAIGVFFGDLLTGQMHPGIIAAMIVCALVGIGGLILDSRMPVTQLSQGNTVD</sequence>
<comment type="caution">
    <text evidence="8">The sequence shown here is derived from an EMBL/GenBank/DDBJ whole genome shotgun (WGS) entry which is preliminary data.</text>
</comment>
<feature type="transmembrane region" description="Helical" evidence="7">
    <location>
        <begin position="152"/>
        <end position="174"/>
    </location>
</feature>
<dbReference type="PANTHER" id="PTHR12677:SF59">
    <property type="entry name" value="GOLGI APPARATUS MEMBRANE PROTEIN TVP38-RELATED"/>
    <property type="match status" value="1"/>
</dbReference>
<evidence type="ECO:0000256" key="5">
    <source>
        <dbReference type="ARBA" id="ARBA00022989"/>
    </source>
</evidence>
<dbReference type="STRING" id="1705.CA21670_05910"/>
<dbReference type="RefSeq" id="WP_066839817.1">
    <property type="nucleotide sequence ID" value="NZ_CAJUDP010000037.1"/>
</dbReference>
<dbReference type="InterPro" id="IPR015414">
    <property type="entry name" value="TMEM64"/>
</dbReference>
<dbReference type="Pfam" id="PF09335">
    <property type="entry name" value="VTT_dom"/>
    <property type="match status" value="1"/>
</dbReference>
<keyword evidence="5 7" id="KW-1133">Transmembrane helix</keyword>
<keyword evidence="3 7" id="KW-1003">Cell membrane</keyword>
<dbReference type="PANTHER" id="PTHR12677">
    <property type="entry name" value="GOLGI APPARATUS MEMBRANE PROTEIN TVP38-RELATED"/>
    <property type="match status" value="1"/>
</dbReference>
<feature type="transmembrane region" description="Helical" evidence="7">
    <location>
        <begin position="34"/>
        <end position="54"/>
    </location>
</feature>
<evidence type="ECO:0000313" key="8">
    <source>
        <dbReference type="EMBL" id="OAH27253.1"/>
    </source>
</evidence>
<feature type="transmembrane region" description="Helical" evidence="7">
    <location>
        <begin position="213"/>
        <end position="230"/>
    </location>
</feature>
<evidence type="ECO:0000313" key="9">
    <source>
        <dbReference type="Proteomes" id="UP000076947"/>
    </source>
</evidence>
<dbReference type="GeneID" id="78285657"/>
<comment type="subcellular location">
    <subcellularLocation>
        <location evidence="1 7">Cell membrane</location>
        <topology evidence="1 7">Multi-pass membrane protein</topology>
    </subcellularLocation>
</comment>
<dbReference type="InterPro" id="IPR032816">
    <property type="entry name" value="VTT_dom"/>
</dbReference>
<dbReference type="AlphaFoldDB" id="A0A177IEL1"/>
<evidence type="ECO:0000256" key="1">
    <source>
        <dbReference type="ARBA" id="ARBA00004651"/>
    </source>
</evidence>